<protein>
    <submittedName>
        <fullName evidence="1">Uncharacterized protein</fullName>
    </submittedName>
</protein>
<reference evidence="1 2" key="1">
    <citation type="submission" date="2021-06" db="EMBL/GenBank/DDBJ databases">
        <title>Caerostris extrusa draft genome.</title>
        <authorList>
            <person name="Kono N."/>
            <person name="Arakawa K."/>
        </authorList>
    </citation>
    <scope>NUCLEOTIDE SEQUENCE [LARGE SCALE GENOMIC DNA]</scope>
</reference>
<accession>A0AAV4NZH8</accession>
<comment type="caution">
    <text evidence="1">The sequence shown here is derived from an EMBL/GenBank/DDBJ whole genome shotgun (WGS) entry which is preliminary data.</text>
</comment>
<dbReference type="EMBL" id="BPLR01021449">
    <property type="protein sequence ID" value="GIX89753.1"/>
    <property type="molecule type" value="Genomic_DNA"/>
</dbReference>
<dbReference type="Proteomes" id="UP001054945">
    <property type="component" value="Unassembled WGS sequence"/>
</dbReference>
<gene>
    <name evidence="1" type="ORF">CEXT_161381</name>
</gene>
<dbReference type="AlphaFoldDB" id="A0AAV4NZH8"/>
<keyword evidence="2" id="KW-1185">Reference proteome</keyword>
<evidence type="ECO:0000313" key="2">
    <source>
        <dbReference type="Proteomes" id="UP001054945"/>
    </source>
</evidence>
<proteinExistence type="predicted"/>
<sequence>MHQQEFLKNRIIAAHNGATELHKAIINSPTSNNERQSTKEYQRNISPFPRRYKNKLEFQNEKLTLSTKPKGKHRVWEDRYDFPLCYAARCPETRANLIRFSTTDKATEIWVQRVGRVTATQFVTISDQRSKNWGIPPPFANRYCWAMGGIGQAGPPFNSD</sequence>
<organism evidence="1 2">
    <name type="scientific">Caerostris extrusa</name>
    <name type="common">Bark spider</name>
    <name type="synonym">Caerostris bankana</name>
    <dbReference type="NCBI Taxonomy" id="172846"/>
    <lineage>
        <taxon>Eukaryota</taxon>
        <taxon>Metazoa</taxon>
        <taxon>Ecdysozoa</taxon>
        <taxon>Arthropoda</taxon>
        <taxon>Chelicerata</taxon>
        <taxon>Arachnida</taxon>
        <taxon>Araneae</taxon>
        <taxon>Araneomorphae</taxon>
        <taxon>Entelegynae</taxon>
        <taxon>Araneoidea</taxon>
        <taxon>Araneidae</taxon>
        <taxon>Caerostris</taxon>
    </lineage>
</organism>
<evidence type="ECO:0000313" key="1">
    <source>
        <dbReference type="EMBL" id="GIX89753.1"/>
    </source>
</evidence>
<name>A0AAV4NZH8_CAEEX</name>